<dbReference type="Gene3D" id="1.10.10.10">
    <property type="entry name" value="Winged helix-like DNA-binding domain superfamily/Winged helix DNA-binding domain"/>
    <property type="match status" value="1"/>
</dbReference>
<dbReference type="InterPro" id="IPR036388">
    <property type="entry name" value="WH-like_DNA-bd_sf"/>
</dbReference>
<evidence type="ECO:0000313" key="5">
    <source>
        <dbReference type="Proteomes" id="UP001079657"/>
    </source>
</evidence>
<name>A0ABT4CMK6_9CLOT</name>
<comment type="caution">
    <text evidence="4">The sequence shown here is derived from an EMBL/GenBank/DDBJ whole genome shotgun (WGS) entry which is preliminary data.</text>
</comment>
<dbReference type="InterPro" id="IPR026881">
    <property type="entry name" value="WYL_dom"/>
</dbReference>
<dbReference type="PIRSF" id="PIRSF016838">
    <property type="entry name" value="PafC"/>
    <property type="match status" value="1"/>
</dbReference>
<dbReference type="InterPro" id="IPR057727">
    <property type="entry name" value="WCX_dom"/>
</dbReference>
<protein>
    <submittedName>
        <fullName evidence="4">Transcriptional regulator</fullName>
    </submittedName>
</protein>
<dbReference type="PROSITE" id="PS52050">
    <property type="entry name" value="WYL"/>
    <property type="match status" value="1"/>
</dbReference>
<dbReference type="Proteomes" id="UP001079657">
    <property type="component" value="Unassembled WGS sequence"/>
</dbReference>
<dbReference type="Pfam" id="PF13280">
    <property type="entry name" value="WYL"/>
    <property type="match status" value="1"/>
</dbReference>
<feature type="domain" description="WCX" evidence="3">
    <location>
        <begin position="240"/>
        <end position="310"/>
    </location>
</feature>
<dbReference type="RefSeq" id="WP_268048032.1">
    <property type="nucleotide sequence ID" value="NZ_JAPQES010000001.1"/>
</dbReference>
<feature type="domain" description="Helix-turn-helix type 11" evidence="1">
    <location>
        <begin position="7"/>
        <end position="58"/>
    </location>
</feature>
<proteinExistence type="predicted"/>
<dbReference type="Pfam" id="PF25583">
    <property type="entry name" value="WCX"/>
    <property type="match status" value="1"/>
</dbReference>
<evidence type="ECO:0000259" key="2">
    <source>
        <dbReference type="Pfam" id="PF13280"/>
    </source>
</evidence>
<organism evidence="4 5">
    <name type="scientific">Clostridium ganghwense</name>
    <dbReference type="NCBI Taxonomy" id="312089"/>
    <lineage>
        <taxon>Bacteria</taxon>
        <taxon>Bacillati</taxon>
        <taxon>Bacillota</taxon>
        <taxon>Clostridia</taxon>
        <taxon>Eubacteriales</taxon>
        <taxon>Clostridiaceae</taxon>
        <taxon>Clostridium</taxon>
    </lineage>
</organism>
<dbReference type="PANTHER" id="PTHR34580:SF8">
    <property type="entry name" value="WYL DOMAIN-CONTAINING PROTEIN"/>
    <property type="match status" value="1"/>
</dbReference>
<dbReference type="EMBL" id="JAPQES010000001">
    <property type="protein sequence ID" value="MCY6369658.1"/>
    <property type="molecule type" value="Genomic_DNA"/>
</dbReference>
<keyword evidence="5" id="KW-1185">Reference proteome</keyword>
<dbReference type="InterPro" id="IPR028349">
    <property type="entry name" value="PafC-like"/>
</dbReference>
<accession>A0ABT4CMK6</accession>
<dbReference type="Pfam" id="PF08279">
    <property type="entry name" value="HTH_11"/>
    <property type="match status" value="1"/>
</dbReference>
<dbReference type="InterPro" id="IPR036390">
    <property type="entry name" value="WH_DNA-bd_sf"/>
</dbReference>
<evidence type="ECO:0000259" key="1">
    <source>
        <dbReference type="Pfam" id="PF08279"/>
    </source>
</evidence>
<reference evidence="4" key="1">
    <citation type="submission" date="2022-12" db="EMBL/GenBank/DDBJ databases">
        <authorList>
            <person name="Wang J."/>
        </authorList>
    </citation>
    <scope>NUCLEOTIDE SEQUENCE</scope>
    <source>
        <strain evidence="4">HY-42-06</strain>
    </source>
</reference>
<dbReference type="InterPro" id="IPR013196">
    <property type="entry name" value="HTH_11"/>
</dbReference>
<evidence type="ECO:0000259" key="3">
    <source>
        <dbReference type="Pfam" id="PF25583"/>
    </source>
</evidence>
<dbReference type="PANTHER" id="PTHR34580">
    <property type="match status" value="1"/>
</dbReference>
<dbReference type="SUPFAM" id="SSF46785">
    <property type="entry name" value="Winged helix' DNA-binding domain"/>
    <property type="match status" value="1"/>
</dbReference>
<dbReference type="InterPro" id="IPR051534">
    <property type="entry name" value="CBASS_pafABC_assoc_protein"/>
</dbReference>
<feature type="domain" description="WYL" evidence="2">
    <location>
        <begin position="143"/>
        <end position="209"/>
    </location>
</feature>
<gene>
    <name evidence="4" type="ORF">OXH55_03210</name>
</gene>
<sequence>MSKLSHLLELIIMLQYKEFTTASELADILEVDKKTIYRYIDTLQMAKIPVESKKGRYGGFYIDKDFYMKYPKLEKEELESLLMASKILTKDNGFAYADKFQSAVIKIKDLSLNENSDFEELKELINFKINDTGNLETFDNKISKINYAMTKGRVLKISYYALNKNSITQIMVNPYTILFKQGGWYLVGYCNTQEEERILKISRIRNIEVTKEIFIKPKNFNLSDYLKKSWSVFRGEQSLIKVKFDKKIAEFVKENKWHTNQKIECLEDGSIILHMYLNDLGEVKKWILGFGAQAEVLEPISLREEVKSEIYELTKKYERNYDKVNKISNKG</sequence>
<evidence type="ECO:0000313" key="4">
    <source>
        <dbReference type="EMBL" id="MCY6369658.1"/>
    </source>
</evidence>